<evidence type="ECO:0000313" key="3">
    <source>
        <dbReference type="Proteomes" id="UP001152747"/>
    </source>
</evidence>
<accession>A0A9P1IP36</accession>
<feature type="region of interest" description="Disordered" evidence="1">
    <location>
        <begin position="1"/>
        <end position="54"/>
    </location>
</feature>
<feature type="compositionally biased region" description="Low complexity" evidence="1">
    <location>
        <begin position="111"/>
        <end position="149"/>
    </location>
</feature>
<feature type="compositionally biased region" description="Low complexity" evidence="1">
    <location>
        <begin position="35"/>
        <end position="51"/>
    </location>
</feature>
<keyword evidence="3" id="KW-1185">Reference proteome</keyword>
<feature type="region of interest" description="Disordered" evidence="1">
    <location>
        <begin position="221"/>
        <end position="241"/>
    </location>
</feature>
<feature type="compositionally biased region" description="Polar residues" evidence="1">
    <location>
        <begin position="445"/>
        <end position="455"/>
    </location>
</feature>
<feature type="compositionally biased region" description="Low complexity" evidence="1">
    <location>
        <begin position="316"/>
        <end position="343"/>
    </location>
</feature>
<protein>
    <submittedName>
        <fullName evidence="2">Uncharacterized protein</fullName>
    </submittedName>
</protein>
<feature type="compositionally biased region" description="Gly residues" evidence="1">
    <location>
        <begin position="456"/>
        <end position="481"/>
    </location>
</feature>
<dbReference type="EMBL" id="CANHGI010000004">
    <property type="protein sequence ID" value="CAI5448141.1"/>
    <property type="molecule type" value="Genomic_DNA"/>
</dbReference>
<dbReference type="AlphaFoldDB" id="A0A9P1IP36"/>
<comment type="caution">
    <text evidence="2">The sequence shown here is derived from an EMBL/GenBank/DDBJ whole genome shotgun (WGS) entry which is preliminary data.</text>
</comment>
<evidence type="ECO:0000313" key="2">
    <source>
        <dbReference type="EMBL" id="CAI5448141.1"/>
    </source>
</evidence>
<sequence length="552" mass="52722">MTSNYVGNGGVGGNQSAHASSFGGKSAGMTGGPGTAAPTNNNGGAAPTTATQPTQAELSCWAESACVKSGVGNAAFAKSHGSYFRAPTNGGGQRGVSSTHQTQIGGGTSVSHAAPTSASHAAPTSASHAAPTSASHAAPTSASHAAPTTASQAELSCHARSAYVTSRVGNAAFAKSNASYFSVPNSGGNGGGASSYMAPGGGSAGGQSNYVTLKPVGGETVATSASHAAPTSGSQAAPTSASQADNSCYAASACIKSGVGDAAFAKSNASYFRVPTNGGGGASAHMPPNDGGGSAGGHSKYVTLAPVAPVGGETVATSASHAAPTSASHAAPTSASKAAPTTATQPTQAELSCWAESACVKSGVGNAAFAKSHGSYFRAPTNMPPNDGGGSAAGKSKHVTLAAVDGETVVSATHAVPASHAAPKKQGSPVSAFTTVDGGIPPPKSNTSYFRMPTNSGGGTSHMGHAGGGTSKMGHAGGGTSHMGHASGGNTVHPKSHASRKPSKPSSDGGGQVAMPAGEPGAHSAYVTPNPGGGGTDYGVGGGIQSQYAGPR</sequence>
<dbReference type="Proteomes" id="UP001152747">
    <property type="component" value="Unassembled WGS sequence"/>
</dbReference>
<evidence type="ECO:0000256" key="1">
    <source>
        <dbReference type="SAM" id="MobiDB-lite"/>
    </source>
</evidence>
<feature type="region of interest" description="Disordered" evidence="1">
    <location>
        <begin position="315"/>
        <end position="343"/>
    </location>
</feature>
<feature type="compositionally biased region" description="Basic residues" evidence="1">
    <location>
        <begin position="494"/>
        <end position="503"/>
    </location>
</feature>
<organism evidence="2 3">
    <name type="scientific">Caenorhabditis angaria</name>
    <dbReference type="NCBI Taxonomy" id="860376"/>
    <lineage>
        <taxon>Eukaryota</taxon>
        <taxon>Metazoa</taxon>
        <taxon>Ecdysozoa</taxon>
        <taxon>Nematoda</taxon>
        <taxon>Chromadorea</taxon>
        <taxon>Rhabditida</taxon>
        <taxon>Rhabditina</taxon>
        <taxon>Rhabditomorpha</taxon>
        <taxon>Rhabditoidea</taxon>
        <taxon>Rhabditidae</taxon>
        <taxon>Peloderinae</taxon>
        <taxon>Caenorhabditis</taxon>
    </lineage>
</organism>
<feature type="region of interest" description="Disordered" evidence="1">
    <location>
        <begin position="436"/>
        <end position="552"/>
    </location>
</feature>
<proteinExistence type="predicted"/>
<gene>
    <name evidence="2" type="ORF">CAMP_LOCUS10778</name>
</gene>
<name>A0A9P1IP36_9PELO</name>
<feature type="compositionally biased region" description="Gly residues" evidence="1">
    <location>
        <begin position="531"/>
        <end position="544"/>
    </location>
</feature>
<feature type="compositionally biased region" description="Gly residues" evidence="1">
    <location>
        <begin position="25"/>
        <end position="34"/>
    </location>
</feature>
<feature type="region of interest" description="Disordered" evidence="1">
    <location>
        <begin position="87"/>
        <end position="149"/>
    </location>
</feature>
<reference evidence="2" key="1">
    <citation type="submission" date="2022-11" db="EMBL/GenBank/DDBJ databases">
        <authorList>
            <person name="Kikuchi T."/>
        </authorList>
    </citation>
    <scope>NUCLEOTIDE SEQUENCE</scope>
    <source>
        <strain evidence="2">PS1010</strain>
    </source>
</reference>